<dbReference type="InterPro" id="IPR050155">
    <property type="entry name" value="HAD-like_hydrolase_sf"/>
</dbReference>
<dbReference type="OrthoDB" id="4547358at2"/>
<dbReference type="GO" id="GO:0006281">
    <property type="term" value="P:DNA repair"/>
    <property type="evidence" value="ECO:0007669"/>
    <property type="project" value="TreeGrafter"/>
</dbReference>
<dbReference type="GO" id="GO:0005829">
    <property type="term" value="C:cytosol"/>
    <property type="evidence" value="ECO:0007669"/>
    <property type="project" value="TreeGrafter"/>
</dbReference>
<dbReference type="EMBL" id="CP044427">
    <property type="protein sequence ID" value="QFG69660.1"/>
    <property type="molecule type" value="Genomic_DNA"/>
</dbReference>
<dbReference type="CDD" id="cd01427">
    <property type="entry name" value="HAD_like"/>
    <property type="match status" value="1"/>
</dbReference>
<accession>A0A5J6V6L3</accession>
<reference evidence="1 2" key="1">
    <citation type="submission" date="2019-09" db="EMBL/GenBank/DDBJ databases">
        <title>Serinicoccus pratensis sp. nov., isolated from meadow soil.</title>
        <authorList>
            <person name="Zhang W."/>
        </authorList>
    </citation>
    <scope>NUCLEOTIDE SEQUENCE [LARGE SCALE GENOMIC DNA]</scope>
    <source>
        <strain evidence="1 2">W204</strain>
    </source>
</reference>
<dbReference type="GO" id="GO:0008967">
    <property type="term" value="F:phosphoglycolate phosphatase activity"/>
    <property type="evidence" value="ECO:0007669"/>
    <property type="project" value="TreeGrafter"/>
</dbReference>
<gene>
    <name evidence="1" type="ORF">FY030_13990</name>
</gene>
<dbReference type="SUPFAM" id="SSF56784">
    <property type="entry name" value="HAD-like"/>
    <property type="match status" value="1"/>
</dbReference>
<organism evidence="1 2">
    <name type="scientific">Ornithinimicrobium pratense</name>
    <dbReference type="NCBI Taxonomy" id="2593973"/>
    <lineage>
        <taxon>Bacteria</taxon>
        <taxon>Bacillati</taxon>
        <taxon>Actinomycetota</taxon>
        <taxon>Actinomycetes</taxon>
        <taxon>Micrococcales</taxon>
        <taxon>Ornithinimicrobiaceae</taxon>
        <taxon>Ornithinimicrobium</taxon>
    </lineage>
</organism>
<dbReference type="InterPro" id="IPR023214">
    <property type="entry name" value="HAD_sf"/>
</dbReference>
<evidence type="ECO:0000313" key="2">
    <source>
        <dbReference type="Proteomes" id="UP000326546"/>
    </source>
</evidence>
<dbReference type="NCBIfam" id="TIGR01509">
    <property type="entry name" value="HAD-SF-IA-v3"/>
    <property type="match status" value="1"/>
</dbReference>
<dbReference type="Pfam" id="PF00702">
    <property type="entry name" value="Hydrolase"/>
    <property type="match status" value="1"/>
</dbReference>
<dbReference type="InterPro" id="IPR036412">
    <property type="entry name" value="HAD-like_sf"/>
</dbReference>
<sequence length="238" mass="25308">MAEEQEAWSDAQRERARQQVTSAALVLVDFDGPLARLLPGDRWREVAAQVRARAGELGGPELETALDGAPDHVQCLRRVHELAPGIVPPLVEEVTRLELAAAAQVDPADYAVEFIEQCLDRGSAVVVVTNNDPHVVARVLDPHRPRLSARLTAILGRDPDRLDALKPSPAMLLDALKLTGAQAQDAVFLGDSVTDVEAGRAAGVPVVGVAEEAERRAELLAAGALAAVPGVGHLLRPR</sequence>
<name>A0A5J6V6L3_9MICO</name>
<dbReference type="AlphaFoldDB" id="A0A5J6V6L3"/>
<dbReference type="Gene3D" id="3.40.50.1000">
    <property type="entry name" value="HAD superfamily/HAD-like"/>
    <property type="match status" value="1"/>
</dbReference>
<dbReference type="Proteomes" id="UP000326546">
    <property type="component" value="Chromosome"/>
</dbReference>
<protein>
    <submittedName>
        <fullName evidence="1">HAD family hydrolase</fullName>
    </submittedName>
</protein>
<evidence type="ECO:0000313" key="1">
    <source>
        <dbReference type="EMBL" id="QFG69660.1"/>
    </source>
</evidence>
<dbReference type="PANTHER" id="PTHR43434:SF1">
    <property type="entry name" value="PHOSPHOGLYCOLATE PHOSPHATASE"/>
    <property type="match status" value="1"/>
</dbReference>
<dbReference type="KEGG" id="serw:FY030_13990"/>
<dbReference type="PANTHER" id="PTHR43434">
    <property type="entry name" value="PHOSPHOGLYCOLATE PHOSPHATASE"/>
    <property type="match status" value="1"/>
</dbReference>
<dbReference type="InterPro" id="IPR006439">
    <property type="entry name" value="HAD-SF_hydro_IA"/>
</dbReference>
<dbReference type="RefSeq" id="WP_158062146.1">
    <property type="nucleotide sequence ID" value="NZ_CP044427.1"/>
</dbReference>
<keyword evidence="1" id="KW-0378">Hydrolase</keyword>
<keyword evidence="2" id="KW-1185">Reference proteome</keyword>
<proteinExistence type="predicted"/>